<evidence type="ECO:0000256" key="1">
    <source>
        <dbReference type="SAM" id="MobiDB-lite"/>
    </source>
</evidence>
<sequence>MQPSIAATAQRSQVGLTHPPAGSSGGGGGSLGPRRLPSARTARTHRGGAGHPGGATPSPARVPRHEAHLTPHGRPPQLQTSPTFQNYIIRTTGWTGGEVGAAGRWTLPGTSRALSFPARPDPGPTPRLSPAWGLNSPP</sequence>
<dbReference type="EMBL" id="AEYP01035777">
    <property type="status" value="NOT_ANNOTATED_CDS"/>
    <property type="molecule type" value="Genomic_DNA"/>
</dbReference>
<dbReference type="AlphaFoldDB" id="M3XQ73"/>
<feature type="region of interest" description="Disordered" evidence="1">
    <location>
        <begin position="1"/>
        <end position="84"/>
    </location>
</feature>
<dbReference type="HOGENOM" id="CLU_1854568_0_0_1"/>
<dbReference type="InParanoid" id="M3XQ73"/>
<name>M3XQ73_MUSPF</name>
<dbReference type="Ensembl" id="ENSMPUT00000001249.1">
    <property type="protein sequence ID" value="ENSMPUP00000001223.1"/>
    <property type="gene ID" value="ENSMPUG00000001233.1"/>
</dbReference>
<protein>
    <submittedName>
        <fullName evidence="2">Uncharacterized protein</fullName>
    </submittedName>
</protein>
<reference evidence="2" key="1">
    <citation type="submission" date="2024-06" db="UniProtKB">
        <authorList>
            <consortium name="Ensembl"/>
        </authorList>
    </citation>
    <scope>IDENTIFICATION</scope>
</reference>
<accession>M3XQ73</accession>
<organism evidence="2">
    <name type="scientific">Mustela putorius furo</name>
    <name type="common">European domestic ferret</name>
    <name type="synonym">Mustela furo</name>
    <dbReference type="NCBI Taxonomy" id="9669"/>
    <lineage>
        <taxon>Eukaryota</taxon>
        <taxon>Metazoa</taxon>
        <taxon>Chordata</taxon>
        <taxon>Craniata</taxon>
        <taxon>Vertebrata</taxon>
        <taxon>Euteleostomi</taxon>
        <taxon>Mammalia</taxon>
        <taxon>Eutheria</taxon>
        <taxon>Laurasiatheria</taxon>
        <taxon>Carnivora</taxon>
        <taxon>Caniformia</taxon>
        <taxon>Musteloidea</taxon>
        <taxon>Mustelidae</taxon>
        <taxon>Mustelinae</taxon>
        <taxon>Mustela</taxon>
    </lineage>
</organism>
<feature type="region of interest" description="Disordered" evidence="1">
    <location>
        <begin position="97"/>
        <end position="138"/>
    </location>
</feature>
<evidence type="ECO:0000313" key="2">
    <source>
        <dbReference type="Ensembl" id="ENSMPUP00000001223.1"/>
    </source>
</evidence>
<feature type="compositionally biased region" description="Polar residues" evidence="1">
    <location>
        <begin position="1"/>
        <end position="15"/>
    </location>
</feature>
<dbReference type="EMBL" id="AEYP01035778">
    <property type="status" value="NOT_ANNOTATED_CDS"/>
    <property type="molecule type" value="Genomic_DNA"/>
</dbReference>
<proteinExistence type="predicted"/>